<accession>A0ABV5ZLF3</accession>
<name>A0ABV5ZLF3_9BACT</name>
<keyword evidence="3" id="KW-1185">Reference proteome</keyword>
<comment type="caution">
    <text evidence="2">The sequence shown here is derived from an EMBL/GenBank/DDBJ whole genome shotgun (WGS) entry which is preliminary data.</text>
</comment>
<evidence type="ECO:0000313" key="2">
    <source>
        <dbReference type="EMBL" id="MFB9898208.1"/>
    </source>
</evidence>
<proteinExistence type="predicted"/>
<evidence type="ECO:0000256" key="1">
    <source>
        <dbReference type="SAM" id="MobiDB-lite"/>
    </source>
</evidence>
<dbReference type="Proteomes" id="UP001589688">
    <property type="component" value="Unassembled WGS sequence"/>
</dbReference>
<reference evidence="2 3" key="1">
    <citation type="submission" date="2024-09" db="EMBL/GenBank/DDBJ databases">
        <authorList>
            <person name="Sun Q."/>
            <person name="Mori K."/>
        </authorList>
    </citation>
    <scope>NUCLEOTIDE SEQUENCE [LARGE SCALE GENOMIC DNA]</scope>
    <source>
        <strain evidence="2 3">ATCC 51272</strain>
    </source>
</reference>
<evidence type="ECO:0000313" key="3">
    <source>
        <dbReference type="Proteomes" id="UP001589688"/>
    </source>
</evidence>
<organism evidence="2 3">
    <name type="scientific">Hallella seregens ATCC 51272</name>
    <dbReference type="NCBI Taxonomy" id="1336250"/>
    <lineage>
        <taxon>Bacteria</taxon>
        <taxon>Pseudomonadati</taxon>
        <taxon>Bacteroidota</taxon>
        <taxon>Bacteroidia</taxon>
        <taxon>Bacteroidales</taxon>
        <taxon>Prevotellaceae</taxon>
        <taxon>Hallella</taxon>
    </lineage>
</organism>
<dbReference type="EMBL" id="JBHLZF010000002">
    <property type="protein sequence ID" value="MFB9898208.1"/>
    <property type="molecule type" value="Genomic_DNA"/>
</dbReference>
<dbReference type="RefSeq" id="WP_005845539.1">
    <property type="nucleotide sequence ID" value="NZ_JBHLZF010000002.1"/>
</dbReference>
<protein>
    <submittedName>
        <fullName evidence="2">Phosphoenolpyruvate synthase</fullName>
    </submittedName>
</protein>
<gene>
    <name evidence="2" type="ORF">ACFFK8_10515</name>
</gene>
<sequence>MIDTRSMAKFVAFLFGLLVVLVIYESHGSKTVSGVNHIEAAEEFSYEGEPVMVDYTDPDDPDMEKPQTTGTDNGLNKLRLKRR</sequence>
<feature type="region of interest" description="Disordered" evidence="1">
    <location>
        <begin position="51"/>
        <end position="83"/>
    </location>
</feature>